<dbReference type="KEGG" id="pgz:C2E15_13510"/>
<gene>
    <name evidence="2" type="ORF">C2E15_13510</name>
</gene>
<dbReference type="Pfam" id="PF04230">
    <property type="entry name" value="PS_pyruv_trans"/>
    <property type="match status" value="1"/>
</dbReference>
<dbReference type="InterPro" id="IPR007345">
    <property type="entry name" value="Polysacch_pyruvyl_Trfase"/>
</dbReference>
<dbReference type="Proteomes" id="UP000238365">
    <property type="component" value="Chromosome"/>
</dbReference>
<reference evidence="2 3" key="1">
    <citation type="submission" date="2018-01" db="EMBL/GenBank/DDBJ databases">
        <title>Complete and assembled Genome of Pantoea gaviniae DSM22758T.</title>
        <authorList>
            <person name="Stevens M.J.A."/>
            <person name="Zurfluh K."/>
            <person name="Stephan R."/>
        </authorList>
    </citation>
    <scope>NUCLEOTIDE SEQUENCE [LARGE SCALE GENOMIC DNA]</scope>
    <source>
        <strain evidence="2 3">DSM 22758</strain>
    </source>
</reference>
<evidence type="ECO:0000313" key="3">
    <source>
        <dbReference type="Proteomes" id="UP000238365"/>
    </source>
</evidence>
<dbReference type="RefSeq" id="WP_104957832.1">
    <property type="nucleotide sequence ID" value="NZ_CP026377.1"/>
</dbReference>
<evidence type="ECO:0000259" key="1">
    <source>
        <dbReference type="Pfam" id="PF04230"/>
    </source>
</evidence>
<sequence length="340" mass="38713">MKVHYYKTAAGNFGDDLNEWLWHDLLPGVFDDNEECRFAGIGTIISSALPPAKKWIVFSSGVGYGVPPANFGNESWNILSVRGPLTAHVLGLPKEKAITDGAALLSTLPEFPPVPEAERKGVIFIPHHDALKTGQWEEACRRAGVEYISPQGDAKTIINRIRHAKLILADAMHAAIIADAMRVPWVPLVSSSQINTFKWLDWTQTINQHYQPLVLGSSSFRESMRNKTLALYGENYHLKNADVDYAIKEFIRVRKQKSTPWWPRYLKYTRYFSHEVPDRLFTGAETRFNMKWNDRYIDQAAAKLRQAAQLGGQRSDDSVFYENVEKLQERLRQVELIARA</sequence>
<keyword evidence="3" id="KW-1185">Reference proteome</keyword>
<evidence type="ECO:0000313" key="2">
    <source>
        <dbReference type="EMBL" id="AUX93996.1"/>
    </source>
</evidence>
<feature type="domain" description="Polysaccharide pyruvyl transferase" evidence="1">
    <location>
        <begin position="128"/>
        <end position="191"/>
    </location>
</feature>
<accession>A0A2L0IHF2</accession>
<proteinExistence type="predicted"/>
<dbReference type="AlphaFoldDB" id="A0A2L0IHF2"/>
<organism evidence="2 3">
    <name type="scientific">Mixta gaviniae</name>
    <dbReference type="NCBI Taxonomy" id="665914"/>
    <lineage>
        <taxon>Bacteria</taxon>
        <taxon>Pseudomonadati</taxon>
        <taxon>Pseudomonadota</taxon>
        <taxon>Gammaproteobacteria</taxon>
        <taxon>Enterobacterales</taxon>
        <taxon>Erwiniaceae</taxon>
        <taxon>Mixta</taxon>
    </lineage>
</organism>
<protein>
    <submittedName>
        <fullName evidence="2">Exosortase</fullName>
    </submittedName>
</protein>
<name>A0A2L0IHF2_9GAMM</name>
<dbReference type="EMBL" id="CP026377">
    <property type="protein sequence ID" value="AUX93996.1"/>
    <property type="molecule type" value="Genomic_DNA"/>
</dbReference>